<name>W1WTY2_9ZZZZ</name>
<reference evidence="1" key="1">
    <citation type="submission" date="2013-12" db="EMBL/GenBank/DDBJ databases">
        <title>A Varibaculum cambriense genome reconstructed from a premature infant gut community with otherwise low bacterial novelty that shifts toward anaerobic metabolism during the third week of life.</title>
        <authorList>
            <person name="Brown C.T."/>
            <person name="Sharon I."/>
            <person name="Thomas B.C."/>
            <person name="Castelle C.J."/>
            <person name="Morowitz M.J."/>
            <person name="Banfield J.F."/>
        </authorList>
    </citation>
    <scope>NUCLEOTIDE SEQUENCE</scope>
</reference>
<protein>
    <submittedName>
        <fullName evidence="1">Uncharacterized protein</fullName>
    </submittedName>
</protein>
<dbReference type="AlphaFoldDB" id="W1WTY2"/>
<sequence length="28" mass="3522">KGMRELEDEERKQQHEFAEMLKKQMENE</sequence>
<evidence type="ECO:0000313" key="1">
    <source>
        <dbReference type="EMBL" id="ETJ19894.1"/>
    </source>
</evidence>
<feature type="non-terminal residue" evidence="1">
    <location>
        <position position="1"/>
    </location>
</feature>
<gene>
    <name evidence="1" type="ORF">Q604_UNBC18462G0004</name>
</gene>
<accession>W1WTY2</accession>
<dbReference type="EMBL" id="AZMM01018462">
    <property type="protein sequence ID" value="ETJ19894.1"/>
    <property type="molecule type" value="Genomic_DNA"/>
</dbReference>
<comment type="caution">
    <text evidence="1">The sequence shown here is derived from an EMBL/GenBank/DDBJ whole genome shotgun (WGS) entry which is preliminary data.</text>
</comment>
<organism evidence="1">
    <name type="scientific">human gut metagenome</name>
    <dbReference type="NCBI Taxonomy" id="408170"/>
    <lineage>
        <taxon>unclassified sequences</taxon>
        <taxon>metagenomes</taxon>
        <taxon>organismal metagenomes</taxon>
    </lineage>
</organism>
<proteinExistence type="predicted"/>